<dbReference type="Pfam" id="PF18962">
    <property type="entry name" value="Por_Secre_tail"/>
    <property type="match status" value="1"/>
</dbReference>
<dbReference type="SUPFAM" id="SSF50998">
    <property type="entry name" value="Quinoprotein alcohol dehydrogenase-like"/>
    <property type="match status" value="1"/>
</dbReference>
<dbReference type="STRING" id="1121959.SAMN02746009_03685"/>
<feature type="domain" description="Secretion system C-terminal sorting" evidence="2">
    <location>
        <begin position="472"/>
        <end position="549"/>
    </location>
</feature>
<dbReference type="InterPro" id="IPR026444">
    <property type="entry name" value="Secre_tail"/>
</dbReference>
<accession>A0A1M7ETX3</accession>
<name>A0A1M7ETX3_9BACT</name>
<dbReference type="AlphaFoldDB" id="A0A1M7ETX3"/>
<protein>
    <submittedName>
        <fullName evidence="3">Por secretion system C-terminal sorting domain-containing protein</fullName>
    </submittedName>
</protein>
<dbReference type="RefSeq" id="WP_073288253.1">
    <property type="nucleotide sequence ID" value="NZ_FRAS01000026.1"/>
</dbReference>
<dbReference type="PANTHER" id="PTHR42754:SF1">
    <property type="entry name" value="LIPOPROTEIN"/>
    <property type="match status" value="1"/>
</dbReference>
<gene>
    <name evidence="3" type="ORF">SAMN02746009_03685</name>
</gene>
<dbReference type="EMBL" id="FRAS01000026">
    <property type="protein sequence ID" value="SHL94929.1"/>
    <property type="molecule type" value="Genomic_DNA"/>
</dbReference>
<evidence type="ECO:0000313" key="3">
    <source>
        <dbReference type="EMBL" id="SHL94929.1"/>
    </source>
</evidence>
<reference evidence="4" key="1">
    <citation type="submission" date="2016-11" db="EMBL/GenBank/DDBJ databases">
        <authorList>
            <person name="Varghese N."/>
            <person name="Submissions S."/>
        </authorList>
    </citation>
    <scope>NUCLEOTIDE SEQUENCE [LARGE SCALE GENOMIC DNA]</scope>
    <source>
        <strain evidence="4">DSM 18569</strain>
    </source>
</reference>
<keyword evidence="4" id="KW-1185">Reference proteome</keyword>
<feature type="chain" id="PRO_5012658244" evidence="1">
    <location>
        <begin position="25"/>
        <end position="550"/>
    </location>
</feature>
<proteinExistence type="predicted"/>
<dbReference type="InterPro" id="IPR011047">
    <property type="entry name" value="Quinoprotein_ADH-like_sf"/>
</dbReference>
<evidence type="ECO:0000313" key="4">
    <source>
        <dbReference type="Proteomes" id="UP000183947"/>
    </source>
</evidence>
<sequence>MKTLLRLLALALLLGADYAPAALAQTVLPAKRWDRRFGGTYYDGLVSAIPTADGGYLLLGFSASPTGGDKSQPIIGTLGDFWVVKLDAAGTRQWDRTIGGLGEDMPERAIQTPDGSFVLVGSTSSGPGNDVSQPGRGFTDYWMVKLDATGTRLWDRRFGGSGTDQLADGIQTADGGFLLLGTSDSGAGDDKTQASQGGEDYWLVKTDATGTKQWDRRFGGAGSDGAACVRQTPDGGFLLGGTSSSTVSGDKTQPLTPGSLSPDALDFWVLKLDAAGTKQWDRTIGGTSDDGCELLALTADGGYLVAGSSFSGATGDFTQPPRGQVDCRIVKLSAQGVPQWNACFGTTATEYPTDLIATAEGGFLLLLSTNGGADGDKSQPSLGGSSDYWMVKLNAAGTKQWDQTLGGSGEDKPVSIQQLADGGFFVAGSSNSGISGDKSQASWGEEDYWVLRLGPAGPLSNTAPSWAAELSIYPNPAHETCTVKLPSSLSTSSCTISVLDILGRPLSKQAVTAAGRREVVLPLHGLAAGSYIVRVEAATGSVAHKKLTIR</sequence>
<dbReference type="Proteomes" id="UP000183947">
    <property type="component" value="Unassembled WGS sequence"/>
</dbReference>
<dbReference type="OrthoDB" id="9811934at2"/>
<keyword evidence="1" id="KW-0732">Signal</keyword>
<evidence type="ECO:0000259" key="2">
    <source>
        <dbReference type="Pfam" id="PF18962"/>
    </source>
</evidence>
<evidence type="ECO:0000256" key="1">
    <source>
        <dbReference type="SAM" id="SignalP"/>
    </source>
</evidence>
<dbReference type="NCBIfam" id="TIGR04183">
    <property type="entry name" value="Por_Secre_tail"/>
    <property type="match status" value="1"/>
</dbReference>
<organism evidence="3 4">
    <name type="scientific">Hymenobacter psychrotolerans DSM 18569</name>
    <dbReference type="NCBI Taxonomy" id="1121959"/>
    <lineage>
        <taxon>Bacteria</taxon>
        <taxon>Pseudomonadati</taxon>
        <taxon>Bacteroidota</taxon>
        <taxon>Cytophagia</taxon>
        <taxon>Cytophagales</taxon>
        <taxon>Hymenobacteraceae</taxon>
        <taxon>Hymenobacter</taxon>
    </lineage>
</organism>
<feature type="signal peptide" evidence="1">
    <location>
        <begin position="1"/>
        <end position="24"/>
    </location>
</feature>
<dbReference type="PANTHER" id="PTHR42754">
    <property type="entry name" value="ENDOGLUCANASE"/>
    <property type="match status" value="1"/>
</dbReference>